<dbReference type="InterPro" id="IPR001342">
    <property type="entry name" value="HDH_cat"/>
</dbReference>
<evidence type="ECO:0000256" key="7">
    <source>
        <dbReference type="ARBA" id="ARBA00022697"/>
    </source>
</evidence>
<dbReference type="Gene3D" id="3.40.50.720">
    <property type="entry name" value="NAD(P)-binding Rossmann-like Domain"/>
    <property type="match status" value="1"/>
</dbReference>
<name>A0ABT7JGU9_9DEIO</name>
<evidence type="ECO:0000259" key="11">
    <source>
        <dbReference type="Pfam" id="PF03447"/>
    </source>
</evidence>
<evidence type="ECO:0000256" key="3">
    <source>
        <dbReference type="ARBA" id="ARBA00006753"/>
    </source>
</evidence>
<dbReference type="SUPFAM" id="SSF51735">
    <property type="entry name" value="NAD(P)-binding Rossmann-fold domains"/>
    <property type="match status" value="1"/>
</dbReference>
<evidence type="ECO:0000313" key="13">
    <source>
        <dbReference type="Proteomes" id="UP001302059"/>
    </source>
</evidence>
<dbReference type="InterPro" id="IPR036291">
    <property type="entry name" value="NAD(P)-bd_dom_sf"/>
</dbReference>
<gene>
    <name evidence="12" type="ORF">QOL99_08955</name>
</gene>
<comment type="pathway">
    <text evidence="1">Amino-acid biosynthesis; L-threonine biosynthesis; L-threonine from L-aspartate: step 3/5.</text>
</comment>
<accession>A0ABT7JGU9</accession>
<keyword evidence="13" id="KW-1185">Reference proteome</keyword>
<evidence type="ECO:0000256" key="2">
    <source>
        <dbReference type="ARBA" id="ARBA00005062"/>
    </source>
</evidence>
<dbReference type="InterPro" id="IPR022697">
    <property type="entry name" value="HDH_short"/>
</dbReference>
<evidence type="ECO:0000313" key="12">
    <source>
        <dbReference type="EMBL" id="MDL2344281.1"/>
    </source>
</evidence>
<keyword evidence="8" id="KW-0560">Oxidoreductase</keyword>
<keyword evidence="6" id="KW-0028">Amino-acid biosynthesis</keyword>
<sequence length="330" mass="35139">MQSRAGESEVRRTVTVGLLGCGTVGQNVLRLLERRRDIFASMGVEVEVAGVLVRDLNRERDVPPGTPLRDDPAFLQECAVVIEALGGIEAPLALLAPYLRSGRPVITANKALLAERWDELQGHALAGRLYYEAAVMAGTPVIGPMSTVLRASTFTRLQAVLNGTCNYVLSQMEAGKPYAEALAQAQALGYAEDPPTLDIGGFDTAHKLTVLARFCAHGDFPYSAVETQGIEDVTLEDVQEAKAAGQRIKLVAELRPDGDGWHAHVSPQRLPVTHPLCNEGASRNALVYEGEECGPLIFAGGGAGGMVTASAMVGDLLDWVIGFPGHVPLH</sequence>
<dbReference type="Pfam" id="PF00742">
    <property type="entry name" value="Homoserine_dh"/>
    <property type="match status" value="1"/>
</dbReference>
<dbReference type="RefSeq" id="WP_285523130.1">
    <property type="nucleotide sequence ID" value="NZ_JASNGB010000070.1"/>
</dbReference>
<feature type="domain" description="Homoserine dehydrogenase catalytic" evidence="10">
    <location>
        <begin position="140"/>
        <end position="317"/>
    </location>
</feature>
<organism evidence="12 13">
    <name type="scientific">Deinococcus rhizophilus</name>
    <dbReference type="NCBI Taxonomy" id="3049544"/>
    <lineage>
        <taxon>Bacteria</taxon>
        <taxon>Thermotogati</taxon>
        <taxon>Deinococcota</taxon>
        <taxon>Deinococci</taxon>
        <taxon>Deinococcales</taxon>
        <taxon>Deinococcaceae</taxon>
        <taxon>Deinococcus</taxon>
    </lineage>
</organism>
<feature type="domain" description="Aspartate/homoserine dehydrogenase NAD-binding" evidence="11">
    <location>
        <begin position="20"/>
        <end position="125"/>
    </location>
</feature>
<dbReference type="Pfam" id="PF03447">
    <property type="entry name" value="NAD_binding_3"/>
    <property type="match status" value="1"/>
</dbReference>
<dbReference type="PANTHER" id="PTHR43331">
    <property type="entry name" value="HOMOSERINE DEHYDROGENASE"/>
    <property type="match status" value="1"/>
</dbReference>
<comment type="pathway">
    <text evidence="2">Amino-acid biosynthesis; L-methionine biosynthesis via de novo pathway; L-homoserine from L-aspartate: step 3/3.</text>
</comment>
<evidence type="ECO:0000256" key="6">
    <source>
        <dbReference type="ARBA" id="ARBA00022605"/>
    </source>
</evidence>
<dbReference type="EC" id="1.1.1.3" evidence="4"/>
<comment type="caution">
    <text evidence="12">The sequence shown here is derived from an EMBL/GenBank/DDBJ whole genome shotgun (WGS) entry which is preliminary data.</text>
</comment>
<evidence type="ECO:0000256" key="9">
    <source>
        <dbReference type="ARBA" id="ARBA00023167"/>
    </source>
</evidence>
<dbReference type="SUPFAM" id="SSF55347">
    <property type="entry name" value="Glyceraldehyde-3-phosphate dehydrogenase-like, C-terminal domain"/>
    <property type="match status" value="1"/>
</dbReference>
<dbReference type="PANTHER" id="PTHR43331:SF1">
    <property type="entry name" value="HOMOSERINE DEHYDROGENASE"/>
    <property type="match status" value="1"/>
</dbReference>
<evidence type="ECO:0000256" key="8">
    <source>
        <dbReference type="ARBA" id="ARBA00023002"/>
    </source>
</evidence>
<keyword evidence="7" id="KW-0791">Threonine biosynthesis</keyword>
<comment type="similarity">
    <text evidence="3">Belongs to the homoserine dehydrogenase family.</text>
</comment>
<proteinExistence type="inferred from homology"/>
<reference evidence="12 13" key="1">
    <citation type="submission" date="2023-05" db="EMBL/GenBank/DDBJ databases">
        <authorList>
            <person name="Gao F."/>
        </authorList>
    </citation>
    <scope>NUCLEOTIDE SEQUENCE [LARGE SCALE GENOMIC DNA]</scope>
    <source>
        <strain evidence="12 13">MIMF12</strain>
    </source>
</reference>
<evidence type="ECO:0000256" key="5">
    <source>
        <dbReference type="ARBA" id="ARBA00013376"/>
    </source>
</evidence>
<dbReference type="NCBIfam" id="NF004976">
    <property type="entry name" value="PRK06349.1"/>
    <property type="match status" value="1"/>
</dbReference>
<keyword evidence="9" id="KW-0486">Methionine biosynthesis</keyword>
<evidence type="ECO:0000256" key="1">
    <source>
        <dbReference type="ARBA" id="ARBA00005056"/>
    </source>
</evidence>
<evidence type="ECO:0000256" key="4">
    <source>
        <dbReference type="ARBA" id="ARBA00013213"/>
    </source>
</evidence>
<dbReference type="PIRSF" id="PIRSF036497">
    <property type="entry name" value="HDH_short"/>
    <property type="match status" value="1"/>
</dbReference>
<evidence type="ECO:0000259" key="10">
    <source>
        <dbReference type="Pfam" id="PF00742"/>
    </source>
</evidence>
<dbReference type="Proteomes" id="UP001302059">
    <property type="component" value="Unassembled WGS sequence"/>
</dbReference>
<protein>
    <recommendedName>
        <fullName evidence="5">Homoserine dehydrogenase</fullName>
        <ecNumber evidence="4">1.1.1.3</ecNumber>
    </recommendedName>
</protein>
<dbReference type="Gene3D" id="3.30.360.10">
    <property type="entry name" value="Dihydrodipicolinate Reductase, domain 2"/>
    <property type="match status" value="1"/>
</dbReference>
<dbReference type="InterPro" id="IPR005106">
    <property type="entry name" value="Asp/hSer_DH_NAD-bd"/>
</dbReference>
<dbReference type="EMBL" id="JASNGB010000070">
    <property type="protein sequence ID" value="MDL2344281.1"/>
    <property type="molecule type" value="Genomic_DNA"/>
</dbReference>